<feature type="transmembrane region" description="Helical" evidence="7">
    <location>
        <begin position="372"/>
        <end position="392"/>
    </location>
</feature>
<evidence type="ECO:0000256" key="5">
    <source>
        <dbReference type="ARBA" id="ARBA00022989"/>
    </source>
</evidence>
<evidence type="ECO:0000313" key="10">
    <source>
        <dbReference type="Proteomes" id="UP000019113"/>
    </source>
</evidence>
<dbReference type="Gene3D" id="3.40.30.10">
    <property type="entry name" value="Glutaredoxin"/>
    <property type="match status" value="1"/>
</dbReference>
<evidence type="ECO:0000259" key="8">
    <source>
        <dbReference type="PROSITE" id="PS51352"/>
    </source>
</evidence>
<feature type="transmembrane region" description="Helical" evidence="7">
    <location>
        <begin position="579"/>
        <end position="600"/>
    </location>
</feature>
<keyword evidence="5 7" id="KW-1133">Transmembrane helix</keyword>
<dbReference type="PROSITE" id="PS51352">
    <property type="entry name" value="THIOREDOXIN_2"/>
    <property type="match status" value="1"/>
</dbReference>
<comment type="subcellular location">
    <subcellularLocation>
        <location evidence="1">Cell membrane</location>
        <topology evidence="1">Multi-pass membrane protein</topology>
    </subcellularLocation>
</comment>
<dbReference type="GO" id="GO:0005886">
    <property type="term" value="C:plasma membrane"/>
    <property type="evidence" value="ECO:0007669"/>
    <property type="project" value="UniProtKB-SubCell"/>
</dbReference>
<feature type="transmembrane region" description="Helical" evidence="7">
    <location>
        <begin position="525"/>
        <end position="543"/>
    </location>
</feature>
<dbReference type="InterPro" id="IPR035671">
    <property type="entry name" value="DsbD_gamma"/>
</dbReference>
<dbReference type="EMBL" id="AVBC01000014">
    <property type="protein sequence ID" value="ERL52909.1"/>
    <property type="molecule type" value="Genomic_DNA"/>
</dbReference>
<dbReference type="SUPFAM" id="SSF52833">
    <property type="entry name" value="Thioredoxin-like"/>
    <property type="match status" value="1"/>
</dbReference>
<accession>W1NBJ6</accession>
<evidence type="ECO:0000256" key="2">
    <source>
        <dbReference type="ARBA" id="ARBA00022475"/>
    </source>
</evidence>
<dbReference type="GO" id="GO:0015035">
    <property type="term" value="F:protein-disulfide reductase activity"/>
    <property type="evidence" value="ECO:0007669"/>
    <property type="project" value="TreeGrafter"/>
</dbReference>
<dbReference type="PATRIC" id="fig|1178482.3.peg.590"/>
<sequence length="737" mass="78200">MGLLSMPTTNLRALAAAPLPRLLSIAAVLIASILISMLPGTAVAQGAAEGHSDVMIRTSLVAESARPAAGEQTTLAIVMQPQDGWHGYWKQPGSIGLAPQYDWQLPDGVTVAEPAYPVPETLLIDDLMNHVYEHPYAILVPLNIPDDLDEGTPLAVRVNLQYLACRDDACIPERATLSTRLTVGDGEASARHQADFDDWRQALPRPLGARATYEYIDKEDTGERIRIAIPLPANVKLEQPHLFVANDGAVDPAARQDFNREGDKLIVETVAGETLPDEPLEAVVTIAGGTGLAFQADAGSVAALSTARHVAGNSAEEEQASSTVGVMLTALLGAIAGGVLLNIMPCVFPILSLKVLSLARLSGGPREARREALAYTAGVIGVCILLGAGILALRAAGTQVGWAFQLQDPRVIVGLTLLISAIAFNLAGLFELGGFNGGAQLAEKGGAVGAFWTGVLAAFVATPCSGPFMATALGAAILLPPLAALTIFAGLGFGIALPFLIFGYFPALSRKLPRPGPWMQSVRHALAIPMFITALALFWVLGQQLSSDGLVASLAVVMLLVTGLWLTGLRQRSAKRWPWVPSVFTAVIALCLGWLVPAAFSQSADSRNSGSQSPDSPIADAANESRQLLSFDESRLEALRQQNTPLFVYFTADWCVTCKVNEKTAIDRQTTRDAFQQAGVTTMVGDWTNGDPVITAFLNRHGRNGVPLYLWYAPGTDKPRVLPQLLTPTSLTDLVAE</sequence>
<evidence type="ECO:0000256" key="4">
    <source>
        <dbReference type="ARBA" id="ARBA00022748"/>
    </source>
</evidence>
<dbReference type="InterPro" id="IPR013766">
    <property type="entry name" value="Thioredoxin_domain"/>
</dbReference>
<feature type="transmembrane region" description="Helical" evidence="7">
    <location>
        <begin position="324"/>
        <end position="351"/>
    </location>
</feature>
<reference evidence="9 10" key="1">
    <citation type="submission" date="2013-08" db="EMBL/GenBank/DDBJ databases">
        <title>draft genome of Halomonas huanghegensis, strain BJGMM-B45T.</title>
        <authorList>
            <person name="Miao C."/>
            <person name="Wan Y."/>
            <person name="Jin W."/>
        </authorList>
    </citation>
    <scope>NUCLEOTIDE SEQUENCE [LARGE SCALE GENOMIC DNA]</scope>
    <source>
        <strain evidence="9 10">BJGMM-B45</strain>
    </source>
</reference>
<evidence type="ECO:0000313" key="9">
    <source>
        <dbReference type="EMBL" id="ERL52909.1"/>
    </source>
</evidence>
<dbReference type="GO" id="GO:0017004">
    <property type="term" value="P:cytochrome complex assembly"/>
    <property type="evidence" value="ECO:0007669"/>
    <property type="project" value="UniProtKB-KW"/>
</dbReference>
<feature type="transmembrane region" description="Helical" evidence="7">
    <location>
        <begin position="447"/>
        <end position="470"/>
    </location>
</feature>
<keyword evidence="2" id="KW-1003">Cell membrane</keyword>
<dbReference type="PANTHER" id="PTHR32234:SF3">
    <property type="entry name" value="SUPPRESSION OF COPPER SENSITIVITY PROTEIN"/>
    <property type="match status" value="1"/>
</dbReference>
<name>W1NBJ6_9GAMM</name>
<evidence type="ECO:0000256" key="7">
    <source>
        <dbReference type="SAM" id="Phobius"/>
    </source>
</evidence>
<dbReference type="AlphaFoldDB" id="W1NBJ6"/>
<dbReference type="Proteomes" id="UP000019113">
    <property type="component" value="Unassembled WGS sequence"/>
</dbReference>
<dbReference type="CDD" id="cd02953">
    <property type="entry name" value="DsbDgamma"/>
    <property type="match status" value="1"/>
</dbReference>
<dbReference type="eggNOG" id="COG4233">
    <property type="taxonomic scope" value="Bacteria"/>
</dbReference>
<protein>
    <recommendedName>
        <fullName evidence="8">Thioredoxin domain-containing protein</fullName>
    </recommendedName>
</protein>
<feature type="transmembrane region" description="Helical" evidence="7">
    <location>
        <begin position="549"/>
        <end position="567"/>
    </location>
</feature>
<dbReference type="InterPro" id="IPR036249">
    <property type="entry name" value="Thioredoxin-like_sf"/>
</dbReference>
<keyword evidence="6 7" id="KW-0472">Membrane</keyword>
<dbReference type="PANTHER" id="PTHR32234">
    <property type="entry name" value="THIOL:DISULFIDE INTERCHANGE PROTEIN DSBD"/>
    <property type="match status" value="1"/>
</dbReference>
<dbReference type="Pfam" id="PF11412">
    <property type="entry name" value="DsbD_N"/>
    <property type="match status" value="1"/>
</dbReference>
<feature type="transmembrane region" description="Helical" evidence="7">
    <location>
        <begin position="412"/>
        <end position="435"/>
    </location>
</feature>
<dbReference type="Pfam" id="PF02683">
    <property type="entry name" value="DsbD_TM"/>
    <property type="match status" value="1"/>
</dbReference>
<keyword evidence="4" id="KW-0201">Cytochrome c-type biogenesis</keyword>
<dbReference type="STRING" id="1178482.AR456_10050"/>
<comment type="caution">
    <text evidence="9">The sequence shown here is derived from an EMBL/GenBank/DDBJ whole genome shotgun (WGS) entry which is preliminary data.</text>
</comment>
<evidence type="ECO:0000256" key="3">
    <source>
        <dbReference type="ARBA" id="ARBA00022692"/>
    </source>
</evidence>
<keyword evidence="10" id="KW-1185">Reference proteome</keyword>
<dbReference type="eggNOG" id="COG4232">
    <property type="taxonomic scope" value="Bacteria"/>
</dbReference>
<gene>
    <name evidence="9" type="ORF">BJB45_16650</name>
</gene>
<organism evidence="9 10">
    <name type="scientific">Halomonas huangheensis</name>
    <dbReference type="NCBI Taxonomy" id="1178482"/>
    <lineage>
        <taxon>Bacteria</taxon>
        <taxon>Pseudomonadati</taxon>
        <taxon>Pseudomonadota</taxon>
        <taxon>Gammaproteobacteria</taxon>
        <taxon>Oceanospirillales</taxon>
        <taxon>Halomonadaceae</taxon>
        <taxon>Halomonas</taxon>
    </lineage>
</organism>
<evidence type="ECO:0000256" key="6">
    <source>
        <dbReference type="ARBA" id="ARBA00023136"/>
    </source>
</evidence>
<evidence type="ECO:0000256" key="1">
    <source>
        <dbReference type="ARBA" id="ARBA00004651"/>
    </source>
</evidence>
<feature type="transmembrane region" description="Helical" evidence="7">
    <location>
        <begin position="482"/>
        <end position="505"/>
    </location>
</feature>
<dbReference type="InterPro" id="IPR028250">
    <property type="entry name" value="DsbDN"/>
</dbReference>
<dbReference type="InterPro" id="IPR003834">
    <property type="entry name" value="Cyt_c_assmbl_TM_dom"/>
</dbReference>
<dbReference type="Pfam" id="PF13899">
    <property type="entry name" value="Thioredoxin_7"/>
    <property type="match status" value="1"/>
</dbReference>
<dbReference type="GO" id="GO:0045454">
    <property type="term" value="P:cell redox homeostasis"/>
    <property type="evidence" value="ECO:0007669"/>
    <property type="project" value="TreeGrafter"/>
</dbReference>
<keyword evidence="3 7" id="KW-0812">Transmembrane</keyword>
<proteinExistence type="predicted"/>
<feature type="domain" description="Thioredoxin" evidence="8">
    <location>
        <begin position="607"/>
        <end position="737"/>
    </location>
</feature>